<protein>
    <recommendedName>
        <fullName evidence="3">Antitoxin</fullName>
    </recommendedName>
</protein>
<gene>
    <name evidence="1" type="ORF">GCM10010995_28500</name>
</gene>
<comment type="caution">
    <text evidence="1">The sequence shown here is derived from an EMBL/GenBank/DDBJ whole genome shotgun (WGS) entry which is preliminary data.</text>
</comment>
<dbReference type="OrthoDB" id="5297245at2"/>
<reference evidence="1" key="1">
    <citation type="journal article" date="2014" name="Int. J. Syst. Evol. Microbiol.">
        <title>Complete genome sequence of Corynebacterium casei LMG S-19264T (=DSM 44701T), isolated from a smear-ripened cheese.</title>
        <authorList>
            <consortium name="US DOE Joint Genome Institute (JGI-PGF)"/>
            <person name="Walter F."/>
            <person name="Albersmeier A."/>
            <person name="Kalinowski J."/>
            <person name="Ruckert C."/>
        </authorList>
    </citation>
    <scope>NUCLEOTIDE SEQUENCE</scope>
    <source>
        <strain evidence="1">CGMCC 1.15758</strain>
    </source>
</reference>
<dbReference type="RefSeq" id="WP_117004158.1">
    <property type="nucleotide sequence ID" value="NZ_BMJS01000099.1"/>
</dbReference>
<sequence length="114" mass="13155">MRNTSQKNNIKALDVIEETIMQADKRGEYKPIAEDEFKTRKAQLEQMAKATMQKVRKPISFKPDPTTLAAFKEKAEHEGLPYQTLLNFLMKQYVDGNFKLAIVNNQGTSHRLQK</sequence>
<keyword evidence="2" id="KW-1185">Reference proteome</keyword>
<evidence type="ECO:0000313" key="2">
    <source>
        <dbReference type="Proteomes" id="UP000636949"/>
    </source>
</evidence>
<dbReference type="Proteomes" id="UP000636949">
    <property type="component" value="Unassembled WGS sequence"/>
</dbReference>
<name>A0A8J2Z746_9GAMM</name>
<evidence type="ECO:0000313" key="1">
    <source>
        <dbReference type="EMBL" id="GGG09199.1"/>
    </source>
</evidence>
<dbReference type="AlphaFoldDB" id="A0A8J2Z746"/>
<evidence type="ECO:0008006" key="3">
    <source>
        <dbReference type="Google" id="ProtNLM"/>
    </source>
</evidence>
<organism evidence="1 2">
    <name type="scientific">Cysteiniphilum litorale</name>
    <dbReference type="NCBI Taxonomy" id="2056700"/>
    <lineage>
        <taxon>Bacteria</taxon>
        <taxon>Pseudomonadati</taxon>
        <taxon>Pseudomonadota</taxon>
        <taxon>Gammaproteobacteria</taxon>
        <taxon>Thiotrichales</taxon>
        <taxon>Fastidiosibacteraceae</taxon>
        <taxon>Cysteiniphilum</taxon>
    </lineage>
</organism>
<dbReference type="EMBL" id="BMJS01000099">
    <property type="protein sequence ID" value="GGG09199.1"/>
    <property type="molecule type" value="Genomic_DNA"/>
</dbReference>
<accession>A0A8J2Z746</accession>
<proteinExistence type="predicted"/>
<reference evidence="1" key="2">
    <citation type="submission" date="2020-09" db="EMBL/GenBank/DDBJ databases">
        <authorList>
            <person name="Sun Q."/>
            <person name="Zhou Y."/>
        </authorList>
    </citation>
    <scope>NUCLEOTIDE SEQUENCE</scope>
    <source>
        <strain evidence="1">CGMCC 1.15758</strain>
    </source>
</reference>